<evidence type="ECO:0008006" key="4">
    <source>
        <dbReference type="Google" id="ProtNLM"/>
    </source>
</evidence>
<organism evidence="2 3">
    <name type="scientific">Stygiolobus caldivivus</name>
    <dbReference type="NCBI Taxonomy" id="2824673"/>
    <lineage>
        <taxon>Archaea</taxon>
        <taxon>Thermoproteota</taxon>
        <taxon>Thermoprotei</taxon>
        <taxon>Sulfolobales</taxon>
        <taxon>Sulfolobaceae</taxon>
        <taxon>Stygiolobus</taxon>
    </lineage>
</organism>
<reference evidence="2 3" key="1">
    <citation type="submission" date="2021-04" db="EMBL/GenBank/DDBJ databases">
        <title>Complete genome sequence of Stygiolobus sp. KN-1.</title>
        <authorList>
            <person name="Nakamura K."/>
            <person name="Sakai H."/>
            <person name="Kurosawa N."/>
        </authorList>
    </citation>
    <scope>NUCLEOTIDE SEQUENCE [LARGE SCALE GENOMIC DNA]</scope>
    <source>
        <strain evidence="2 3">KN-1</strain>
    </source>
</reference>
<keyword evidence="1" id="KW-0472">Membrane</keyword>
<evidence type="ECO:0000256" key="1">
    <source>
        <dbReference type="SAM" id="Phobius"/>
    </source>
</evidence>
<proteinExistence type="predicted"/>
<keyword evidence="3" id="KW-1185">Reference proteome</keyword>
<dbReference type="GeneID" id="66163244"/>
<evidence type="ECO:0000313" key="3">
    <source>
        <dbReference type="Proteomes" id="UP000825123"/>
    </source>
</evidence>
<keyword evidence="1" id="KW-0812">Transmembrane</keyword>
<accession>A0A8D5ZJC5</accession>
<gene>
    <name evidence="2" type="ORF">KN1_15270</name>
</gene>
<sequence length="355" mass="39840">MDVKFILYAFLIQGMVFSYTWSGYYIGGGQILSYHYNMTYTWLDTGINVNIVGNVSTQYQGAPIKPQVQPYSASSLMPTYYSLFYPDKYGPEEFILYFTNFTTTTADVKGEEIPAIKFYRGNSYLIVSAQYGFPIQGYAQNYLPYSSATSFDNISINLTDVKPLPNLTSSETLYQVLLHLRVNQTSTLTKAVYVVSSKSTITASSVTHEINNKSFSYTSININANGYATIILPLSGFPITEPLGQITVDGKNYYFYMNQTINPFGVYYTAIYENTSNPYMAVTIGKYFVIFVPNGGNISLTLDDQQNPLVSYQVINMDSPLQQLESNHLIYYIIPAVVAIIAVLVIAVLRHRRAS</sequence>
<dbReference type="Proteomes" id="UP000825123">
    <property type="component" value="Chromosome"/>
</dbReference>
<keyword evidence="1" id="KW-1133">Transmembrane helix</keyword>
<feature type="transmembrane region" description="Helical" evidence="1">
    <location>
        <begin position="7"/>
        <end position="27"/>
    </location>
</feature>
<dbReference type="RefSeq" id="WP_221286712.1">
    <property type="nucleotide sequence ID" value="NZ_AP024597.1"/>
</dbReference>
<evidence type="ECO:0000313" key="2">
    <source>
        <dbReference type="EMBL" id="BCU70230.1"/>
    </source>
</evidence>
<dbReference type="KEGG" id="csty:KN1_15270"/>
<dbReference type="AlphaFoldDB" id="A0A8D5ZJC5"/>
<feature type="transmembrane region" description="Helical" evidence="1">
    <location>
        <begin position="329"/>
        <end position="349"/>
    </location>
</feature>
<name>A0A8D5ZJC5_9CREN</name>
<dbReference type="EMBL" id="AP024597">
    <property type="protein sequence ID" value="BCU70230.1"/>
    <property type="molecule type" value="Genomic_DNA"/>
</dbReference>
<protein>
    <recommendedName>
        <fullName evidence="4">Thermopsin</fullName>
    </recommendedName>
</protein>